<dbReference type="Gene3D" id="2.40.128.20">
    <property type="match status" value="1"/>
</dbReference>
<dbReference type="InterPro" id="IPR012674">
    <property type="entry name" value="Calycin"/>
</dbReference>
<sequence>MKIRLTNEIDLGGQMEVVDQIFPVDVTEKAGKIYLVYTNDEGEKVILKCDAEEMTMTRYSEPKTVMRFHRDQEMLVALPTPMGMQYLVTDTKTYSFEPNEQNLSLSYDLKQEESNGIFASYQLEISWG</sequence>
<reference evidence="2" key="1">
    <citation type="journal article" date="2019" name="Int. J. Syst. Evol. Microbiol.">
        <title>The Global Catalogue of Microorganisms (GCM) 10K type strain sequencing project: providing services to taxonomists for standard genome sequencing and annotation.</title>
        <authorList>
            <consortium name="The Broad Institute Genomics Platform"/>
            <consortium name="The Broad Institute Genome Sequencing Center for Infectious Disease"/>
            <person name="Wu L."/>
            <person name="Ma J."/>
        </authorList>
    </citation>
    <scope>NUCLEOTIDE SEQUENCE [LARGE SCALE GENOMIC DNA]</scope>
    <source>
        <strain evidence="2">CCUG 67170</strain>
    </source>
</reference>
<dbReference type="RefSeq" id="WP_380426941.1">
    <property type="nucleotide sequence ID" value="NZ_JBHRZV010000049.1"/>
</dbReference>
<dbReference type="Pfam" id="PF09148">
    <property type="entry name" value="DUF1934"/>
    <property type="match status" value="1"/>
</dbReference>
<dbReference type="Proteomes" id="UP001595807">
    <property type="component" value="Unassembled WGS sequence"/>
</dbReference>
<organism evidence="1 2">
    <name type="scientific">Streptococcus caprae</name>
    <dbReference type="NCBI Taxonomy" id="1640501"/>
    <lineage>
        <taxon>Bacteria</taxon>
        <taxon>Bacillati</taxon>
        <taxon>Bacillota</taxon>
        <taxon>Bacilli</taxon>
        <taxon>Lactobacillales</taxon>
        <taxon>Streptococcaceae</taxon>
        <taxon>Streptococcus</taxon>
    </lineage>
</organism>
<evidence type="ECO:0000313" key="1">
    <source>
        <dbReference type="EMBL" id="MFC3928419.1"/>
    </source>
</evidence>
<name>A0ABV8CWU2_9STRE</name>
<dbReference type="InterPro" id="IPR015231">
    <property type="entry name" value="DUF1934"/>
</dbReference>
<proteinExistence type="predicted"/>
<accession>A0ABV8CWU2</accession>
<dbReference type="EMBL" id="JBHRZV010000049">
    <property type="protein sequence ID" value="MFC3928419.1"/>
    <property type="molecule type" value="Genomic_DNA"/>
</dbReference>
<gene>
    <name evidence="1" type="ORF">ACFORF_07550</name>
</gene>
<comment type="caution">
    <text evidence="1">The sequence shown here is derived from an EMBL/GenBank/DDBJ whole genome shotgun (WGS) entry which is preliminary data.</text>
</comment>
<protein>
    <submittedName>
        <fullName evidence="1">DUF1934 domain-containing protein</fullName>
    </submittedName>
</protein>
<dbReference type="SUPFAM" id="SSF50814">
    <property type="entry name" value="Lipocalins"/>
    <property type="match status" value="1"/>
</dbReference>
<keyword evidence="2" id="KW-1185">Reference proteome</keyword>
<evidence type="ECO:0000313" key="2">
    <source>
        <dbReference type="Proteomes" id="UP001595807"/>
    </source>
</evidence>